<keyword evidence="2" id="KW-1185">Reference proteome</keyword>
<organism evidence="1 2">
    <name type="scientific">Paenibacillus curdlanolyticus YK9</name>
    <dbReference type="NCBI Taxonomy" id="717606"/>
    <lineage>
        <taxon>Bacteria</taxon>
        <taxon>Bacillati</taxon>
        <taxon>Bacillota</taxon>
        <taxon>Bacilli</taxon>
        <taxon>Bacillales</taxon>
        <taxon>Paenibacillaceae</taxon>
        <taxon>Paenibacillus</taxon>
    </lineage>
</organism>
<gene>
    <name evidence="1" type="ORF">PaecuDRAFT_1569</name>
</gene>
<name>E0I7E5_9BACL</name>
<evidence type="ECO:0000313" key="2">
    <source>
        <dbReference type="Proteomes" id="UP000005387"/>
    </source>
</evidence>
<dbReference type="EMBL" id="AEDD01000003">
    <property type="protein sequence ID" value="EFM11961.1"/>
    <property type="molecule type" value="Genomic_DNA"/>
</dbReference>
<accession>E0I7E5</accession>
<dbReference type="Proteomes" id="UP000005387">
    <property type="component" value="Unassembled WGS sequence"/>
</dbReference>
<dbReference type="eggNOG" id="ENOG5032R9F">
    <property type="taxonomic scope" value="Bacteria"/>
</dbReference>
<proteinExistence type="predicted"/>
<sequence>MSSDQVILPVQMPKVLPYQHQAAALSILSARDVDFMPWFCNQFTQLRVIEDPASQPWLDFYSYMYDEFPICPWLKTEHLSHETVLRCGDGIEQFLMDSLRMERYVYIVVECRYVSLYPAFGKYDSPHPLFVYGFDQAQRIFYVADFFKGQFEFGTVSFDEMRMSILHYKKRDNNFEGAKLIAFNPGGAAYRFDFEQFRELLKDYVLNRDTRLRYRFLLQVNAEEQLGIDPAYARLRRDIQHSVQNSGSELHVTSFHVLYEHKKTLAATLRYLREQGHITGEYDMGQLERQGRLLRNLIVKFGLSRSAAVAQRAIEQLDAMWEGEKRLLLRCIQEWDHAGVTA</sequence>
<reference evidence="1 2" key="1">
    <citation type="submission" date="2010-07" db="EMBL/GenBank/DDBJ databases">
        <title>The draft genome of Paenibacillus curdlanolyticus YK9.</title>
        <authorList>
            <consortium name="US DOE Joint Genome Institute (JGI-PGF)"/>
            <person name="Lucas S."/>
            <person name="Copeland A."/>
            <person name="Lapidus A."/>
            <person name="Cheng J.-F."/>
            <person name="Bruce D."/>
            <person name="Goodwin L."/>
            <person name="Pitluck S."/>
            <person name="Land M.L."/>
            <person name="Hauser L."/>
            <person name="Chang Y.-J."/>
            <person name="Jeffries C."/>
            <person name="Anderson I.J."/>
            <person name="Johnson E."/>
            <person name="Loganathan U."/>
            <person name="Mulhopadhyay B."/>
            <person name="Kyrpides N."/>
            <person name="Woyke T.J."/>
        </authorList>
    </citation>
    <scope>NUCLEOTIDE SEQUENCE [LARGE SCALE GENOMIC DNA]</scope>
    <source>
        <strain evidence="1 2">YK9</strain>
    </source>
</reference>
<dbReference type="STRING" id="717606.PaecuDRAFT_1569"/>
<protein>
    <submittedName>
        <fullName evidence="1">Uncharacterized protein</fullName>
    </submittedName>
</protein>
<dbReference type="OrthoDB" id="2624539at2"/>
<evidence type="ECO:0000313" key="1">
    <source>
        <dbReference type="EMBL" id="EFM11961.1"/>
    </source>
</evidence>
<dbReference type="AlphaFoldDB" id="E0I7E5"/>